<dbReference type="Proteomes" id="UP000269721">
    <property type="component" value="Unassembled WGS sequence"/>
</dbReference>
<dbReference type="PANTHER" id="PTHR22767:SF3">
    <property type="entry name" value="N-ALPHA-ACETYLTRANSFERASE 25, NATB AUXILIARY SUBUNIT"/>
    <property type="match status" value="1"/>
</dbReference>
<dbReference type="AlphaFoldDB" id="A0A4P9VXB4"/>
<sequence>MTGRVTSASSKVFSSGSPQNASPSKTLMLCIRRKTAREDAYLTFKAIQAKVSEEKHVKRGPFLAELELQRREIEDGSGSVKIKTTILAYLERFGSAPSCFDDLRPFLTVVSGTEAKELLTLAGKIGVEKDMTLTTESVRRAVNFRKLERWFSSDATPADRLSRVERLLGLYVESKPLGDALPEWELHAGDDFLMLAAHALIDSYAADRTNRLPLQQAICLLEQGVQRSKHNFHFKLLLIRLYFEIGVYKRPLELATSMQIKQVQHDTLSYLFSDDIEFFGCPEQALAVLMNALTIYASNERETPEMIVKAFKHATFSKIPEFIVFRDRLRNSIQRAIATRQAIRVEILRRIEDRGSLTDYLEGLDPSKLDYTGVANPCDEYIGALLDNRDQSILASWTPSSSAVGSYIKGTEVPRKR</sequence>
<keyword evidence="3" id="KW-0808">Transferase</keyword>
<name>A0A4P9VXB4_9FUNG</name>
<dbReference type="GO" id="GO:0031416">
    <property type="term" value="C:NatB complex"/>
    <property type="evidence" value="ECO:0007669"/>
    <property type="project" value="TreeGrafter"/>
</dbReference>
<evidence type="ECO:0000256" key="2">
    <source>
        <dbReference type="SAM" id="MobiDB-lite"/>
    </source>
</evidence>
<dbReference type="GO" id="GO:0016740">
    <property type="term" value="F:transferase activity"/>
    <property type="evidence" value="ECO:0007669"/>
    <property type="project" value="UniProtKB-KW"/>
</dbReference>
<organism evidence="3 4">
    <name type="scientific">Blyttiomyces helicus</name>
    <dbReference type="NCBI Taxonomy" id="388810"/>
    <lineage>
        <taxon>Eukaryota</taxon>
        <taxon>Fungi</taxon>
        <taxon>Fungi incertae sedis</taxon>
        <taxon>Chytridiomycota</taxon>
        <taxon>Chytridiomycota incertae sedis</taxon>
        <taxon>Chytridiomycetes</taxon>
        <taxon>Chytridiomycetes incertae sedis</taxon>
        <taxon>Blyttiomyces</taxon>
    </lineage>
</organism>
<keyword evidence="4" id="KW-1185">Reference proteome</keyword>
<dbReference type="OrthoDB" id="1874341at2759"/>
<feature type="non-terminal residue" evidence="3">
    <location>
        <position position="417"/>
    </location>
</feature>
<dbReference type="Pfam" id="PF09797">
    <property type="entry name" value="NatB_MDM20"/>
    <property type="match status" value="1"/>
</dbReference>
<dbReference type="InterPro" id="IPR019183">
    <property type="entry name" value="NAA25_NatB_aux_su"/>
</dbReference>
<evidence type="ECO:0000313" key="4">
    <source>
        <dbReference type="Proteomes" id="UP000269721"/>
    </source>
</evidence>
<comment type="similarity">
    <text evidence="1">Belongs to the MDM20/NAA25 family.</text>
</comment>
<evidence type="ECO:0000256" key="1">
    <source>
        <dbReference type="ARBA" id="ARBA00006298"/>
    </source>
</evidence>
<gene>
    <name evidence="3" type="ORF">BDK51DRAFT_33383</name>
</gene>
<dbReference type="EMBL" id="ML001349">
    <property type="protein sequence ID" value="RKO83343.1"/>
    <property type="molecule type" value="Genomic_DNA"/>
</dbReference>
<protein>
    <submittedName>
        <fullName evidence="3">N-acetyltransferase B complex non catalytic subunit-domain-containing protein</fullName>
    </submittedName>
</protein>
<evidence type="ECO:0000313" key="3">
    <source>
        <dbReference type="EMBL" id="RKO83343.1"/>
    </source>
</evidence>
<dbReference type="PANTHER" id="PTHR22767">
    <property type="entry name" value="N-TERMINAL ACETYLTRANSFERASE-RELATED"/>
    <property type="match status" value="1"/>
</dbReference>
<feature type="region of interest" description="Disordered" evidence="2">
    <location>
        <begin position="1"/>
        <end position="23"/>
    </location>
</feature>
<accession>A0A4P9VXB4</accession>
<reference evidence="4" key="1">
    <citation type="journal article" date="2018" name="Nat. Microbiol.">
        <title>Leveraging single-cell genomics to expand the fungal tree of life.</title>
        <authorList>
            <person name="Ahrendt S.R."/>
            <person name="Quandt C.A."/>
            <person name="Ciobanu D."/>
            <person name="Clum A."/>
            <person name="Salamov A."/>
            <person name="Andreopoulos B."/>
            <person name="Cheng J.F."/>
            <person name="Woyke T."/>
            <person name="Pelin A."/>
            <person name="Henrissat B."/>
            <person name="Reynolds N.K."/>
            <person name="Benny G.L."/>
            <person name="Smith M.E."/>
            <person name="James T.Y."/>
            <person name="Grigoriev I.V."/>
        </authorList>
    </citation>
    <scope>NUCLEOTIDE SEQUENCE [LARGE SCALE GENOMIC DNA]</scope>
</reference>
<proteinExistence type="inferred from homology"/>